<dbReference type="PANTHER" id="PTHR36222">
    <property type="entry name" value="SERINE PROTEASE INHIBITOR RV3364C"/>
    <property type="match status" value="1"/>
</dbReference>
<comment type="caution">
    <text evidence="2">The sequence shown here is derived from an EMBL/GenBank/DDBJ whole genome shotgun (WGS) entry which is preliminary data.</text>
</comment>
<dbReference type="AlphaFoldDB" id="A0A2U1FLU2"/>
<sequence>MTGAQSQPSRFGWLVSNFAERVPGVAHAVVVSADGLLLTASNRLPRDRADQLAAVASGLVSLTQGAARCFEAGEVVQTVVEMERGIVLLMSISDGSCLATLAAPNCDIGLVGYEMTLLVDRVGQLLTPELRAELQGSAVR</sequence>
<dbReference type="RefSeq" id="WP_116707154.1">
    <property type="nucleotide sequence ID" value="NZ_QEKW01000002.1"/>
</dbReference>
<organism evidence="2 3">
    <name type="scientific">Actinomycetospora cinnamomea</name>
    <dbReference type="NCBI Taxonomy" id="663609"/>
    <lineage>
        <taxon>Bacteria</taxon>
        <taxon>Bacillati</taxon>
        <taxon>Actinomycetota</taxon>
        <taxon>Actinomycetes</taxon>
        <taxon>Pseudonocardiales</taxon>
        <taxon>Pseudonocardiaceae</taxon>
        <taxon>Actinomycetospora</taxon>
    </lineage>
</organism>
<evidence type="ECO:0000313" key="2">
    <source>
        <dbReference type="EMBL" id="PVZ13096.1"/>
    </source>
</evidence>
<gene>
    <name evidence="2" type="ORF">C8D89_102246</name>
</gene>
<accession>A0A2U1FLU2</accession>
<keyword evidence="3" id="KW-1185">Reference proteome</keyword>
<dbReference type="InterPro" id="IPR053141">
    <property type="entry name" value="Mycobact_SerProt_Inhib_Rv3364c"/>
</dbReference>
<dbReference type="Proteomes" id="UP000245639">
    <property type="component" value="Unassembled WGS sequence"/>
</dbReference>
<dbReference type="OrthoDB" id="5187023at2"/>
<proteinExistence type="predicted"/>
<evidence type="ECO:0000313" key="3">
    <source>
        <dbReference type="Proteomes" id="UP000245639"/>
    </source>
</evidence>
<feature type="domain" description="Roadblock/LAMTOR2" evidence="1">
    <location>
        <begin position="12"/>
        <end position="102"/>
    </location>
</feature>
<dbReference type="Pfam" id="PF03259">
    <property type="entry name" value="Robl_LC7"/>
    <property type="match status" value="1"/>
</dbReference>
<evidence type="ECO:0000259" key="1">
    <source>
        <dbReference type="SMART" id="SM00960"/>
    </source>
</evidence>
<dbReference type="Gene3D" id="3.30.450.30">
    <property type="entry name" value="Dynein light chain 2a, cytoplasmic"/>
    <property type="match status" value="1"/>
</dbReference>
<name>A0A2U1FLU2_9PSEU</name>
<dbReference type="SMART" id="SM00960">
    <property type="entry name" value="Robl_LC7"/>
    <property type="match status" value="1"/>
</dbReference>
<dbReference type="InterPro" id="IPR004942">
    <property type="entry name" value="Roadblock/LAMTOR2_dom"/>
</dbReference>
<reference evidence="2 3" key="1">
    <citation type="submission" date="2018-04" db="EMBL/GenBank/DDBJ databases">
        <title>Genomic Encyclopedia of Type Strains, Phase IV (KMG-IV): sequencing the most valuable type-strain genomes for metagenomic binning, comparative biology and taxonomic classification.</title>
        <authorList>
            <person name="Goeker M."/>
        </authorList>
    </citation>
    <scope>NUCLEOTIDE SEQUENCE [LARGE SCALE GENOMIC DNA]</scope>
    <source>
        <strain evidence="2 3">DSM 45771</strain>
    </source>
</reference>
<protein>
    <recommendedName>
        <fullName evidence="1">Roadblock/LAMTOR2 domain-containing protein</fullName>
    </recommendedName>
</protein>
<dbReference type="EMBL" id="QEKW01000002">
    <property type="protein sequence ID" value="PVZ13096.1"/>
    <property type="molecule type" value="Genomic_DNA"/>
</dbReference>
<dbReference type="SUPFAM" id="SSF103196">
    <property type="entry name" value="Roadblock/LC7 domain"/>
    <property type="match status" value="1"/>
</dbReference>
<dbReference type="PANTHER" id="PTHR36222:SF1">
    <property type="entry name" value="SERINE PROTEASE INHIBITOR RV3364C"/>
    <property type="match status" value="1"/>
</dbReference>